<dbReference type="OrthoDB" id="423533at2759"/>
<dbReference type="PRINTS" id="PR00970">
    <property type="entry name" value="RIBTRNSFRASE"/>
</dbReference>
<dbReference type="GO" id="GO:0005576">
    <property type="term" value="C:extracellular region"/>
    <property type="evidence" value="ECO:0007669"/>
    <property type="project" value="UniProtKB-SubCell"/>
</dbReference>
<keyword evidence="10" id="KW-0520">NAD</keyword>
<keyword evidence="8" id="KW-0843">Virulence</keyword>
<comment type="similarity">
    <text evidence="2 10">Belongs to the Arg-specific ADP-ribosyltransferase family.</text>
</comment>
<evidence type="ECO:0000256" key="6">
    <source>
        <dbReference type="ARBA" id="ARBA00022679"/>
    </source>
</evidence>
<dbReference type="GO" id="GO:0090729">
    <property type="term" value="F:toxin activity"/>
    <property type="evidence" value="ECO:0007669"/>
    <property type="project" value="UniProtKB-KW"/>
</dbReference>
<evidence type="ECO:0000256" key="4">
    <source>
        <dbReference type="ARBA" id="ARBA00022656"/>
    </source>
</evidence>
<evidence type="ECO:0000313" key="12">
    <source>
        <dbReference type="EMBL" id="GCC44253.1"/>
    </source>
</evidence>
<comment type="subcellular location">
    <subcellularLocation>
        <location evidence="1">Secreted</location>
    </subcellularLocation>
</comment>
<comment type="caution">
    <text evidence="12">The sequence shown here is derived from an EMBL/GenBank/DDBJ whole genome shotgun (WGS) entry which is preliminary data.</text>
</comment>
<evidence type="ECO:0000313" key="13">
    <source>
        <dbReference type="Proteomes" id="UP000287033"/>
    </source>
</evidence>
<dbReference type="Pfam" id="PF01129">
    <property type="entry name" value="ART"/>
    <property type="match status" value="1"/>
</dbReference>
<dbReference type="EMBL" id="BEZZ01123516">
    <property type="protein sequence ID" value="GCC44253.1"/>
    <property type="molecule type" value="Genomic_DNA"/>
</dbReference>
<dbReference type="GO" id="GO:0106274">
    <property type="term" value="F:NAD+-protein-arginine ADP-ribosyltransferase activity"/>
    <property type="evidence" value="ECO:0007669"/>
    <property type="project" value="UniProtKB-EC"/>
</dbReference>
<dbReference type="PANTHER" id="PTHR10339">
    <property type="entry name" value="ADP-RIBOSYLTRANSFERASE"/>
    <property type="match status" value="1"/>
</dbReference>
<keyword evidence="13" id="KW-1185">Reference proteome</keyword>
<dbReference type="Proteomes" id="UP000287033">
    <property type="component" value="Unassembled WGS sequence"/>
</dbReference>
<evidence type="ECO:0000256" key="10">
    <source>
        <dbReference type="RuleBase" id="RU361228"/>
    </source>
</evidence>
<evidence type="ECO:0000256" key="9">
    <source>
        <dbReference type="ARBA" id="ARBA00047597"/>
    </source>
</evidence>
<evidence type="ECO:0000256" key="8">
    <source>
        <dbReference type="ARBA" id="ARBA00023026"/>
    </source>
</evidence>
<dbReference type="EC" id="2.4.2.31" evidence="10"/>
<evidence type="ECO:0000256" key="1">
    <source>
        <dbReference type="ARBA" id="ARBA00004613"/>
    </source>
</evidence>
<protein>
    <recommendedName>
        <fullName evidence="10">NAD(P)(+)--arginine ADP-ribosyltransferase</fullName>
        <ecNumber evidence="10">2.4.2.31</ecNumber>
    </recommendedName>
    <alternativeName>
        <fullName evidence="10">Mono(ADP-ribosyl)transferase</fullName>
    </alternativeName>
</protein>
<feature type="transmembrane region" description="Helical" evidence="11">
    <location>
        <begin position="183"/>
        <end position="201"/>
    </location>
</feature>
<dbReference type="GO" id="GO:0016779">
    <property type="term" value="F:nucleotidyltransferase activity"/>
    <property type="evidence" value="ECO:0007669"/>
    <property type="project" value="UniProtKB-KW"/>
</dbReference>
<dbReference type="InterPro" id="IPR000768">
    <property type="entry name" value="ART"/>
</dbReference>
<dbReference type="Gene3D" id="3.90.176.10">
    <property type="entry name" value="Toxin ADP-ribosyltransferase, Chain A, domain 1"/>
    <property type="match status" value="1"/>
</dbReference>
<dbReference type="SUPFAM" id="SSF56399">
    <property type="entry name" value="ADP-ribosylation"/>
    <property type="match status" value="1"/>
</dbReference>
<dbReference type="PANTHER" id="PTHR10339:SF25">
    <property type="entry name" value="SECRETED EXOENZYME S"/>
    <property type="match status" value="1"/>
</dbReference>
<organism evidence="12 13">
    <name type="scientific">Chiloscyllium punctatum</name>
    <name type="common">Brownbanded bambooshark</name>
    <name type="synonym">Hemiscyllium punctatum</name>
    <dbReference type="NCBI Taxonomy" id="137246"/>
    <lineage>
        <taxon>Eukaryota</taxon>
        <taxon>Metazoa</taxon>
        <taxon>Chordata</taxon>
        <taxon>Craniata</taxon>
        <taxon>Vertebrata</taxon>
        <taxon>Chondrichthyes</taxon>
        <taxon>Elasmobranchii</taxon>
        <taxon>Galeomorphii</taxon>
        <taxon>Galeoidea</taxon>
        <taxon>Orectolobiformes</taxon>
        <taxon>Hemiscylliidae</taxon>
        <taxon>Chiloscyllium</taxon>
    </lineage>
</organism>
<keyword evidence="11" id="KW-1133">Transmembrane helix</keyword>
<keyword evidence="11" id="KW-0472">Membrane</keyword>
<evidence type="ECO:0000256" key="3">
    <source>
        <dbReference type="ARBA" id="ARBA00022525"/>
    </source>
</evidence>
<sequence>MRNLLESLPPSVREEHLIVHNVSTDRSNLSTRFNKDIQRFGAIDEYNALFQWKSLHYLLTISVETLRKTSRARTVYQGIPNATFRTSRTQMRFATFPSCSESRERPERFGTRTFFVLNTMYGARIRNYQGVLVLLHKTFQIVTAERAEKGCNLTLQPTGYRRRTASLGWGERCKRLTVELLCWAWLLIGIVTLLGLGLGGVGKR</sequence>
<keyword evidence="11" id="KW-0812">Transmembrane</keyword>
<keyword evidence="3" id="KW-0964">Secreted</keyword>
<keyword evidence="10" id="KW-0521">NADP</keyword>
<evidence type="ECO:0000256" key="5">
    <source>
        <dbReference type="ARBA" id="ARBA00022676"/>
    </source>
</evidence>
<dbReference type="GO" id="GO:0003950">
    <property type="term" value="F:NAD+ poly-ADP-ribosyltransferase activity"/>
    <property type="evidence" value="ECO:0007669"/>
    <property type="project" value="TreeGrafter"/>
</dbReference>
<evidence type="ECO:0000256" key="2">
    <source>
        <dbReference type="ARBA" id="ARBA00009558"/>
    </source>
</evidence>
<reference evidence="12 13" key="1">
    <citation type="journal article" date="2018" name="Nat. Ecol. Evol.">
        <title>Shark genomes provide insights into elasmobranch evolution and the origin of vertebrates.</title>
        <authorList>
            <person name="Hara Y"/>
            <person name="Yamaguchi K"/>
            <person name="Onimaru K"/>
            <person name="Kadota M"/>
            <person name="Koyanagi M"/>
            <person name="Keeley SD"/>
            <person name="Tatsumi K"/>
            <person name="Tanaka K"/>
            <person name="Motone F"/>
            <person name="Kageyama Y"/>
            <person name="Nozu R"/>
            <person name="Adachi N"/>
            <person name="Nishimura O"/>
            <person name="Nakagawa R"/>
            <person name="Tanegashima C"/>
            <person name="Kiyatake I"/>
            <person name="Matsumoto R"/>
            <person name="Murakumo K"/>
            <person name="Nishida K"/>
            <person name="Terakita A"/>
            <person name="Kuratani S"/>
            <person name="Sato K"/>
            <person name="Hyodo S Kuraku.S."/>
        </authorList>
    </citation>
    <scope>NUCLEOTIDE SEQUENCE [LARGE SCALE GENOMIC DNA]</scope>
</reference>
<proteinExistence type="inferred from homology"/>
<keyword evidence="7" id="KW-0548">Nucleotidyltransferase</keyword>
<evidence type="ECO:0000256" key="7">
    <source>
        <dbReference type="ARBA" id="ARBA00022695"/>
    </source>
</evidence>
<dbReference type="AlphaFoldDB" id="A0A401TNQ7"/>
<evidence type="ECO:0000256" key="11">
    <source>
        <dbReference type="SAM" id="Phobius"/>
    </source>
</evidence>
<gene>
    <name evidence="12" type="ORF">chiPu_0028113</name>
</gene>
<dbReference type="InterPro" id="IPR050999">
    <property type="entry name" value="ADP-ribosyltransferase_ARG"/>
</dbReference>
<accession>A0A401TNQ7</accession>
<dbReference type="OMA" id="VELLCWA"/>
<name>A0A401TNQ7_CHIPU</name>
<comment type="catalytic activity">
    <reaction evidence="9 10">
        <text>L-arginyl-[protein] + NAD(+) = N(omega)-(ADP-D-ribosyl)-L-arginyl-[protein] + nicotinamide + H(+)</text>
        <dbReference type="Rhea" id="RHEA:19149"/>
        <dbReference type="Rhea" id="RHEA-COMP:10532"/>
        <dbReference type="Rhea" id="RHEA-COMP:15087"/>
        <dbReference type="ChEBI" id="CHEBI:15378"/>
        <dbReference type="ChEBI" id="CHEBI:17154"/>
        <dbReference type="ChEBI" id="CHEBI:29965"/>
        <dbReference type="ChEBI" id="CHEBI:57540"/>
        <dbReference type="ChEBI" id="CHEBI:142554"/>
        <dbReference type="EC" id="2.4.2.31"/>
    </reaction>
</comment>
<keyword evidence="4" id="KW-0800">Toxin</keyword>
<keyword evidence="6 10" id="KW-0808">Transferase</keyword>
<keyword evidence="5 10" id="KW-0328">Glycosyltransferase</keyword>